<dbReference type="EMBL" id="BGZO01000195">
    <property type="protein sequence ID" value="GBR77330.1"/>
    <property type="molecule type" value="Genomic_DNA"/>
</dbReference>
<keyword evidence="3" id="KW-1185">Reference proteome</keyword>
<comment type="caution">
    <text evidence="2">The sequence shown here is derived from an EMBL/GenBank/DDBJ whole genome shotgun (WGS) entry which is preliminary data.</text>
</comment>
<sequence>MHRKFLSGTGHIVPYGPQDELEHADPYELRLQIELCNVRINALREQQNPNWKLISLEYERRDQLEHAISSNKNRRAKSDKTPTDKESRRKNLLRSFFRCEFEIERIMASPDRQKDWDAVDTFRSAQKWILDELHIGKRTKRLVVTGKPPPAEHRDTLHEPHENHQHRLLPAHHLLAAEVFSEP</sequence>
<evidence type="ECO:0000313" key="3">
    <source>
        <dbReference type="Proteomes" id="UP000275925"/>
    </source>
</evidence>
<name>A0A388TKE7_9BACT</name>
<reference evidence="2 3" key="1">
    <citation type="journal article" date="2019" name="ISME J.">
        <title>Genome analyses of uncultured TG2/ZB3 bacteria in 'Margulisbacteria' specifically attached to ectosymbiotic spirochetes of protists in the termite gut.</title>
        <authorList>
            <person name="Utami Y.D."/>
            <person name="Kuwahara H."/>
            <person name="Igai K."/>
            <person name="Murakami T."/>
            <person name="Sugaya K."/>
            <person name="Morikawa T."/>
            <person name="Nagura Y."/>
            <person name="Yuki M."/>
            <person name="Deevong P."/>
            <person name="Inoue T."/>
            <person name="Kihara K."/>
            <person name="Lo N."/>
            <person name="Yamada A."/>
            <person name="Ohkuma M."/>
            <person name="Hongoh Y."/>
        </authorList>
    </citation>
    <scope>NUCLEOTIDE SEQUENCE [LARGE SCALE GENOMIC DNA]</scope>
    <source>
        <strain evidence="2">NkOx7-02</strain>
    </source>
</reference>
<evidence type="ECO:0000256" key="1">
    <source>
        <dbReference type="SAM" id="MobiDB-lite"/>
    </source>
</evidence>
<feature type="region of interest" description="Disordered" evidence="1">
    <location>
        <begin position="66"/>
        <end position="89"/>
    </location>
</feature>
<gene>
    <name evidence="2" type="ORF">NO2_1731</name>
</gene>
<dbReference type="Proteomes" id="UP000275925">
    <property type="component" value="Unassembled WGS sequence"/>
</dbReference>
<evidence type="ECO:0000313" key="2">
    <source>
        <dbReference type="EMBL" id="GBR77330.1"/>
    </source>
</evidence>
<proteinExistence type="predicted"/>
<organism evidence="2 3">
    <name type="scientific">Candidatus Termititenax persephonae</name>
    <dbReference type="NCBI Taxonomy" id="2218525"/>
    <lineage>
        <taxon>Bacteria</taxon>
        <taxon>Bacillati</taxon>
        <taxon>Candidatus Margulisiibacteriota</taxon>
        <taxon>Candidatus Termititenacia</taxon>
        <taxon>Candidatus Termititenacales</taxon>
        <taxon>Candidatus Termititenacaceae</taxon>
        <taxon>Candidatus Termititenax</taxon>
    </lineage>
</organism>
<accession>A0A388TKE7</accession>
<feature type="compositionally biased region" description="Basic and acidic residues" evidence="1">
    <location>
        <begin position="76"/>
        <end position="89"/>
    </location>
</feature>
<dbReference type="AlphaFoldDB" id="A0A388TKE7"/>
<protein>
    <submittedName>
        <fullName evidence="2">Uncharacterized protein</fullName>
    </submittedName>
</protein>